<dbReference type="InterPro" id="IPR022309">
    <property type="entry name" value="Ribosomal_Se8/biogenesis_NSA2"/>
</dbReference>
<dbReference type="HAMAP" id="MF_00029">
    <property type="entry name" value="Ribosomal_eS8"/>
    <property type="match status" value="1"/>
</dbReference>
<accession>A0ABY6HYK7</accession>
<evidence type="ECO:0000256" key="1">
    <source>
        <dbReference type="ARBA" id="ARBA00005257"/>
    </source>
</evidence>
<dbReference type="Proteomes" id="UP001208689">
    <property type="component" value="Chromosome"/>
</dbReference>
<evidence type="ECO:0000256" key="5">
    <source>
        <dbReference type="HAMAP-Rule" id="MF_00029"/>
    </source>
</evidence>
<keyword evidence="8" id="KW-1185">Reference proteome</keyword>
<sequence>MVQYQERSKRRSTGAKIHSAHKKRKSRMGRDPIETKIGEERKKIVRTQGGNIKIKAYSIDMINVTDAKKNTTQKVSIKGLEENKASVDYQRRSILTKGAIVETELGKVRITSRPGQHGHINGVLLE</sequence>
<dbReference type="CDD" id="cd11382">
    <property type="entry name" value="Ribosomal_S8e"/>
    <property type="match status" value="1"/>
</dbReference>
<dbReference type="InterPro" id="IPR001047">
    <property type="entry name" value="Ribosomal_eS8"/>
</dbReference>
<dbReference type="Gene3D" id="3.10.290.70">
    <property type="match status" value="1"/>
</dbReference>
<evidence type="ECO:0000256" key="4">
    <source>
        <dbReference type="ARBA" id="ARBA00035277"/>
    </source>
</evidence>
<reference evidence="7" key="1">
    <citation type="submission" date="2022-09" db="EMBL/GenBank/DDBJ databases">
        <title>Actin cytoskeleton and complex cell architecture in an #Asgard archaeon.</title>
        <authorList>
            <person name="Ponce Toledo R.I."/>
            <person name="Schleper C."/>
            <person name="Rodrigues Oliveira T."/>
            <person name="Wollweber F."/>
            <person name="Xu J."/>
            <person name="Rittmann S."/>
            <person name="Klingl A."/>
            <person name="Pilhofer M."/>
        </authorList>
    </citation>
    <scope>NUCLEOTIDE SEQUENCE</scope>
    <source>
        <strain evidence="7">B-35</strain>
    </source>
</reference>
<dbReference type="GO" id="GO:0005840">
    <property type="term" value="C:ribosome"/>
    <property type="evidence" value="ECO:0007669"/>
    <property type="project" value="UniProtKB-KW"/>
</dbReference>
<evidence type="ECO:0000313" key="7">
    <source>
        <dbReference type="EMBL" id="UYP47952.1"/>
    </source>
</evidence>
<feature type="compositionally biased region" description="Basic residues" evidence="6">
    <location>
        <begin position="8"/>
        <end position="27"/>
    </location>
</feature>
<feature type="region of interest" description="Disordered" evidence="6">
    <location>
        <begin position="1"/>
        <end position="35"/>
    </location>
</feature>
<dbReference type="InterPro" id="IPR020919">
    <property type="entry name" value="Ribosomal_protein_eS8_arc"/>
</dbReference>
<protein>
    <recommendedName>
        <fullName evidence="4 5">Small ribosomal subunit protein eS8</fullName>
    </recommendedName>
</protein>
<keyword evidence="2 5" id="KW-0689">Ribosomal protein</keyword>
<dbReference type="EMBL" id="CP104013">
    <property type="protein sequence ID" value="UYP47952.1"/>
    <property type="molecule type" value="Genomic_DNA"/>
</dbReference>
<organism evidence="7 8">
    <name type="scientific">Candidatus Lokiarchaeum ossiferum</name>
    <dbReference type="NCBI Taxonomy" id="2951803"/>
    <lineage>
        <taxon>Archaea</taxon>
        <taxon>Promethearchaeati</taxon>
        <taxon>Promethearchaeota</taxon>
        <taxon>Promethearchaeia</taxon>
        <taxon>Promethearchaeales</taxon>
        <taxon>Promethearchaeaceae</taxon>
        <taxon>Candidatus Lokiarchaeum</taxon>
    </lineage>
</organism>
<dbReference type="Pfam" id="PF01201">
    <property type="entry name" value="Ribosomal_S8e"/>
    <property type="match status" value="1"/>
</dbReference>
<dbReference type="PANTHER" id="PTHR10394">
    <property type="entry name" value="40S RIBOSOMAL PROTEIN S8"/>
    <property type="match status" value="1"/>
</dbReference>
<gene>
    <name evidence="5" type="primary">rps8e</name>
    <name evidence="7" type="ORF">NEF87_004237</name>
</gene>
<comment type="similarity">
    <text evidence="1 5">Belongs to the eukaryotic ribosomal protein eS8 family.</text>
</comment>
<evidence type="ECO:0000256" key="2">
    <source>
        <dbReference type="ARBA" id="ARBA00022980"/>
    </source>
</evidence>
<evidence type="ECO:0000256" key="3">
    <source>
        <dbReference type="ARBA" id="ARBA00023274"/>
    </source>
</evidence>
<evidence type="ECO:0000256" key="6">
    <source>
        <dbReference type="SAM" id="MobiDB-lite"/>
    </source>
</evidence>
<name>A0ABY6HYK7_9ARCH</name>
<dbReference type="NCBIfam" id="TIGR00307">
    <property type="entry name" value="eS8"/>
    <property type="match status" value="1"/>
</dbReference>
<keyword evidence="3 5" id="KW-0687">Ribonucleoprotein</keyword>
<proteinExistence type="inferred from homology"/>
<evidence type="ECO:0000313" key="8">
    <source>
        <dbReference type="Proteomes" id="UP001208689"/>
    </source>
</evidence>
<comment type="subunit">
    <text evidence="5">Part of the 30S ribosomal subunit.</text>
</comment>